<dbReference type="InterPro" id="IPR057326">
    <property type="entry name" value="KR_dom"/>
</dbReference>
<dbReference type="Gene3D" id="1.10.1240.100">
    <property type="match status" value="1"/>
</dbReference>
<dbReference type="SUPFAM" id="SSF47336">
    <property type="entry name" value="ACP-like"/>
    <property type="match status" value="2"/>
</dbReference>
<dbReference type="InterPro" id="IPR036291">
    <property type="entry name" value="NAD(P)-bd_dom_sf"/>
</dbReference>
<dbReference type="GO" id="GO:0004315">
    <property type="term" value="F:3-oxoacyl-[acyl-carrier-protein] synthase activity"/>
    <property type="evidence" value="ECO:0007669"/>
    <property type="project" value="InterPro"/>
</dbReference>
<dbReference type="FunFam" id="3.40.47.10:FF:000019">
    <property type="entry name" value="Polyketide synthase type I"/>
    <property type="match status" value="1"/>
</dbReference>
<dbReference type="InterPro" id="IPR023213">
    <property type="entry name" value="CAT-like_dom_sf"/>
</dbReference>
<keyword evidence="10" id="KW-1185">Reference proteome</keyword>
<dbReference type="SMART" id="SM00822">
    <property type="entry name" value="PKS_KR"/>
    <property type="match status" value="1"/>
</dbReference>
<dbReference type="GO" id="GO:0004312">
    <property type="term" value="F:fatty acid synthase activity"/>
    <property type="evidence" value="ECO:0007669"/>
    <property type="project" value="TreeGrafter"/>
</dbReference>
<dbReference type="Pfam" id="PF08659">
    <property type="entry name" value="KR"/>
    <property type="match status" value="1"/>
</dbReference>
<keyword evidence="5" id="KW-0808">Transferase</keyword>
<dbReference type="PANTHER" id="PTHR43775:SF37">
    <property type="entry name" value="SI:DKEY-61P9.11"/>
    <property type="match status" value="1"/>
</dbReference>
<dbReference type="InterPro" id="IPR020841">
    <property type="entry name" value="PKS_Beta-ketoAc_synthase_dom"/>
</dbReference>
<dbReference type="InterPro" id="IPR018201">
    <property type="entry name" value="Ketoacyl_synth_AS"/>
</dbReference>
<protein>
    <submittedName>
        <fullName evidence="9">Polyketide synthase, type I</fullName>
    </submittedName>
</protein>
<reference evidence="9 10" key="1">
    <citation type="submission" date="2015-11" db="EMBL/GenBank/DDBJ databases">
        <title>Genomic analysis of 38 Legionella species identifies large and diverse effector repertoires.</title>
        <authorList>
            <person name="Burstein D."/>
            <person name="Amaro F."/>
            <person name="Zusman T."/>
            <person name="Lifshitz Z."/>
            <person name="Cohen O."/>
            <person name="Gilbert J.A."/>
            <person name="Pupko T."/>
            <person name="Shuman H.A."/>
            <person name="Segal G."/>
        </authorList>
    </citation>
    <scope>NUCLEOTIDE SEQUENCE [LARGE SCALE GENOMIC DNA]</scope>
    <source>
        <strain evidence="9 10">WIGA</strain>
    </source>
</reference>
<dbReference type="InterPro" id="IPR001242">
    <property type="entry name" value="Condensation_dom"/>
</dbReference>
<dbReference type="Pfam" id="PF00550">
    <property type="entry name" value="PP-binding"/>
    <property type="match status" value="2"/>
</dbReference>
<dbReference type="InterPro" id="IPR020806">
    <property type="entry name" value="PKS_PP-bd"/>
</dbReference>
<feature type="domain" description="Carrier" evidence="7">
    <location>
        <begin position="1644"/>
        <end position="1722"/>
    </location>
</feature>
<feature type="domain" description="Carrier" evidence="7">
    <location>
        <begin position="1760"/>
        <end position="1838"/>
    </location>
</feature>
<dbReference type="SUPFAM" id="SSF53901">
    <property type="entry name" value="Thiolase-like"/>
    <property type="match status" value="2"/>
</dbReference>
<gene>
    <name evidence="9" type="primary">pksJ_3</name>
    <name evidence="9" type="ORF">Lboz_3124</name>
</gene>
<dbReference type="SUPFAM" id="SSF52777">
    <property type="entry name" value="CoA-dependent acyltransferases"/>
    <property type="match status" value="2"/>
</dbReference>
<dbReference type="InterPro" id="IPR014030">
    <property type="entry name" value="Ketoacyl_synth_N"/>
</dbReference>
<proteinExistence type="inferred from homology"/>
<evidence type="ECO:0000256" key="3">
    <source>
        <dbReference type="ARBA" id="ARBA00022450"/>
    </source>
</evidence>
<dbReference type="Proteomes" id="UP000054695">
    <property type="component" value="Unassembled WGS sequence"/>
</dbReference>
<dbReference type="InterPro" id="IPR013968">
    <property type="entry name" value="PKS_KR"/>
</dbReference>
<dbReference type="Gene3D" id="3.30.559.30">
    <property type="entry name" value="Nonribosomal peptide synthetase, condensation domain"/>
    <property type="match status" value="1"/>
</dbReference>
<dbReference type="PROSITE" id="PS00606">
    <property type="entry name" value="KS3_1"/>
    <property type="match status" value="1"/>
</dbReference>
<feature type="domain" description="Ketosynthase family 3 (KS3)" evidence="8">
    <location>
        <begin position="606"/>
        <end position="1027"/>
    </location>
</feature>
<dbReference type="Pfam" id="PF00109">
    <property type="entry name" value="ketoacyl-synt"/>
    <property type="match status" value="2"/>
</dbReference>
<accession>A0A0W0REU1</accession>
<dbReference type="SUPFAM" id="SSF51735">
    <property type="entry name" value="NAD(P)-binding Rossmann-fold domains"/>
    <property type="match status" value="1"/>
</dbReference>
<sequence>MIKKNSGDNLSDIMHEPLAIVGINCQFPGVNADIEDVDAFYEMLIKEQTSIKEVPANRWDIDRYYDPDRQKDDKIVSRKGGFLNDPQLFDAAFFEIAPIEAKQIDPQHRLFLEVSIRALNHANIPLDSLKNSNTAVYCGISTNDYNQLNYKDNIKFNAYTYIGSADSAAAGRLSYFLNLKGPCITVDTACSSSLSALYLATTALRNQQCDMAIVGGVHLNLCPEIFIGVTKANMLSALGQCSSFDAKADGYARSEGCGVVVVKRLCDAIKDDNQIHAVIKSIVMNQDGGGMGMAAPNIEAQIAMHQSVLEQAHLAASDIDYIETHGTGTVVGDSVEFNAIQHIHQGQHDKDKPLIIGALKSNLGHTISSSGIASLIKVIEAFKHETIPANLHYATPNSSIDPKSIPALIPVKAIPFTKQLNKKRYAQVSNFGFTGTNVSAIIEEPPSFTSKEPIADNGEPVCFVLSANSEYSLQHMMASYLHYFKESSVSLCDVCYTLLNCRDHYKFRCAIIAKDKRELIKAIESKDYELKRVTIKEDIKITGNDANQIFKLYLSGANIRLDERDNQYNKVDLPLYYFDRKPYWHEPRSSSISEQSSINAPQKAADDAIAIIGMSCSLPNAPDITAFERLLEEGLSGIKDIPIDRWDNEKYYNPNKDVPGKSYVNKLGLIENIKDFDASFFGISPREAQFMEPQHRIFLECCYLAIENANYPPSSLRDSLTGVFVGVGPIGTGYYPHQNETLNFYYVTGNGLSYIPGRVAYVFDFKGPSIGFSTTCSSSLVAIHYACQSLKNKEIDFALAGGVNIILMPELNIALCNAKALSPDGQCKTFDAGADGYVRSEGCGVIFLKRLADAVRDKDTVLAVIKASAVNHDGKSMGFTTPNGKSQEEVMLQALKQTKLSSSDISYVETHGTGTPIGDPIEVHAINNVYGCQRSKDNPLYLGAVKTNIGHLESASGIAGVIKTIISLQKKKIYKNLNFKKLNPNIKLDNTRIALQNMDWNMGSKPNCAGVNSFGFSGTNAHLILQEFAVKADQSPPQPARLNLLVLSAKTQTSLDRLAKRYPQYLETTKDSFSDVCFTAATCREHHPYRLAVVAKSAAEAGRLLDMGQFASSQGKNNPFDLQDDAVLMLLLTDYLQGKNVDWNLYYKNCDHRFIKVALPNYAFDRKEFWFEKRDSLISTDIVQASPISGNESHLNHLYEIIWNKLNVNLLSTPDIPDFWVIAQDEMKVKQVFGHLAYQRTDDVNALESIENKNIIFFYEEGQFTALFHCCQKMFKSCPSSFILVTENAYSINGKNKVNPEHTMASAFWKSFRNELGLSRNYTIDLDSNGNLNKLLNYLFDAKNLETQFAVRDSIYVPRLEKKQLSPPPEQQKILFDREASYLITGGTGGLGKALIEYLILRGARYIIITSRSECSMDTKDLISSARKKQVYIRHYAADASNYQQMKQIFEYIEQDSKPLRGVFHLAGVIKDGLIVNLRDEDIQTVLRAKMESAQILHQLTKNIQLDVFVLFSSIASVLGSKGQSNYVAANGFLDGLAHLRHQLGLPAIAINWGPFHTVGMAANLTQAMKQQGLIPLDKDSVDILDVLLTHQVTQIAVCPIDRDIYCKNAPKQMEFFAQSREAPAPAQHFLNALREHTHEERVAMLSLALCKITADVMGMPELDQTAVKDDLYSMGMDSLMYLEIRNRMHDKLQCPSLSIPIEYFLNHPSIDKIARNLANELQNIFAKETGNHAQSIETPKPDKHFLNALREHAHEERVAMLSSALCKITADVMGMPELDQTAAKDDLYSMGLDSLMYLEIRNRMHDKLQCPSLSIPIEYFLNHPSIDKIARNLADELQNIFAKETGNHVAENPVLEEIALSDYQYIYWVSNKMSYAMNCGIHIQLHGKLNKEYLFQAFDFVVKQNSTFWINFNEDAPTQMVKKDGQFQLNYEDISLDNKRDVLKHEFYSNVRSIIPLNRQPLIRVCLYKVQHDLHELHIVMPHIISDDDTCNIVLAQVKENYTALTRGEALTPIPEKASFFDYVRQSNIDYAKNLKDKIDFWWSYNKGVKGLNFGPGNHLPDSGFGRSKHLFHYTIESQLVEKFIDWHKEKNISISSGLIAACQIVFYKITQQNKIPVTLIHKGREGGQYKSALGLFSERKMINITLNVEDSYIDSIHSIEEQLLKTAPYQKCSQLIKNQRLRGFSLSLGQYLVYAFNKAFLTKHFKKSKLNSIVIDYYLNYLAQITSRRKNILIKSKLNKMFHLNIPLLKPSPVNVCINITEGFFKEPPHMGFADLEYNYASHFASVDRPIGNQYLWIIFTRNQDGEYLVSINGPLTEKCNDQIASELIKLIKKLVKNDETKIADLISD</sequence>
<dbReference type="STRING" id="447.Lboz_3124"/>
<keyword evidence="4" id="KW-0597">Phosphoprotein</keyword>
<name>A0A0W0REU1_LEGBO</name>
<comment type="caution">
    <text evidence="9">The sequence shown here is derived from an EMBL/GenBank/DDBJ whole genome shotgun (WGS) entry which is preliminary data.</text>
</comment>
<comment type="function">
    <text evidence="6">Involved in production of the polyketide antibiotic thailandamide.</text>
</comment>
<dbReference type="SMART" id="SM00825">
    <property type="entry name" value="PKS_KS"/>
    <property type="match status" value="2"/>
</dbReference>
<evidence type="ECO:0000256" key="2">
    <source>
        <dbReference type="ARBA" id="ARBA00006484"/>
    </source>
</evidence>
<keyword evidence="3" id="KW-0596">Phosphopantetheine</keyword>
<dbReference type="CDD" id="cd00833">
    <property type="entry name" value="PKS"/>
    <property type="match status" value="2"/>
</dbReference>
<dbReference type="Gene3D" id="1.10.1200.10">
    <property type="entry name" value="ACP-like"/>
    <property type="match status" value="2"/>
</dbReference>
<dbReference type="RefSeq" id="WP_058460672.1">
    <property type="nucleotide sequence ID" value="NZ_LBAW01000012.1"/>
</dbReference>
<feature type="domain" description="Ketosynthase family 3 (KS3)" evidence="8">
    <location>
        <begin position="15"/>
        <end position="444"/>
    </location>
</feature>
<evidence type="ECO:0000259" key="7">
    <source>
        <dbReference type="PROSITE" id="PS50075"/>
    </source>
</evidence>
<dbReference type="InterPro" id="IPR009081">
    <property type="entry name" value="PP-bd_ACP"/>
</dbReference>
<dbReference type="InterPro" id="IPR036736">
    <property type="entry name" value="ACP-like_sf"/>
</dbReference>
<evidence type="ECO:0000259" key="8">
    <source>
        <dbReference type="PROSITE" id="PS52004"/>
    </source>
</evidence>
<dbReference type="GO" id="GO:0006633">
    <property type="term" value="P:fatty acid biosynthetic process"/>
    <property type="evidence" value="ECO:0007669"/>
    <property type="project" value="UniProtKB-UniPathway"/>
</dbReference>
<evidence type="ECO:0000256" key="1">
    <source>
        <dbReference type="ARBA" id="ARBA00005194"/>
    </source>
</evidence>
<dbReference type="PATRIC" id="fig|447.4.peg.3335"/>
<dbReference type="InterPro" id="IPR050091">
    <property type="entry name" value="PKS_NRPS_Biosynth_Enz"/>
</dbReference>
<dbReference type="PROSITE" id="PS50075">
    <property type="entry name" value="CARRIER"/>
    <property type="match status" value="2"/>
</dbReference>
<evidence type="ECO:0000256" key="4">
    <source>
        <dbReference type="ARBA" id="ARBA00022553"/>
    </source>
</evidence>
<dbReference type="Pfam" id="PF02801">
    <property type="entry name" value="Ketoacyl-synt_C"/>
    <property type="match status" value="2"/>
</dbReference>
<evidence type="ECO:0000313" key="10">
    <source>
        <dbReference type="Proteomes" id="UP000054695"/>
    </source>
</evidence>
<dbReference type="InterPro" id="IPR014031">
    <property type="entry name" value="Ketoacyl_synth_C"/>
</dbReference>
<comment type="pathway">
    <text evidence="1">Lipid metabolism; fatty acid biosynthesis.</text>
</comment>
<dbReference type="Gene3D" id="3.40.47.10">
    <property type="match status" value="2"/>
</dbReference>
<organism evidence="9 10">
    <name type="scientific">Legionella bozemanae</name>
    <name type="common">Fluoribacter bozemanae</name>
    <dbReference type="NCBI Taxonomy" id="447"/>
    <lineage>
        <taxon>Bacteria</taxon>
        <taxon>Pseudomonadati</taxon>
        <taxon>Pseudomonadota</taxon>
        <taxon>Gammaproteobacteria</taxon>
        <taxon>Legionellales</taxon>
        <taxon>Legionellaceae</taxon>
        <taxon>Legionella</taxon>
    </lineage>
</organism>
<dbReference type="Pfam" id="PF00668">
    <property type="entry name" value="Condensation"/>
    <property type="match status" value="1"/>
</dbReference>
<dbReference type="Pfam" id="PF22621">
    <property type="entry name" value="CurL-like_PKS_C"/>
    <property type="match status" value="2"/>
</dbReference>
<evidence type="ECO:0000313" key="9">
    <source>
        <dbReference type="EMBL" id="KTC69608.1"/>
    </source>
</evidence>
<evidence type="ECO:0000256" key="5">
    <source>
        <dbReference type="ARBA" id="ARBA00022679"/>
    </source>
</evidence>
<dbReference type="PANTHER" id="PTHR43775">
    <property type="entry name" value="FATTY ACID SYNTHASE"/>
    <property type="match status" value="1"/>
</dbReference>
<dbReference type="SMART" id="SM00823">
    <property type="entry name" value="PKS_PP"/>
    <property type="match status" value="2"/>
</dbReference>
<dbReference type="Gene3D" id="3.30.559.10">
    <property type="entry name" value="Chloramphenicol acetyltransferase-like domain"/>
    <property type="match status" value="1"/>
</dbReference>
<dbReference type="InterPro" id="IPR016039">
    <property type="entry name" value="Thiolase-like"/>
</dbReference>
<dbReference type="EMBL" id="LNXU01000045">
    <property type="protein sequence ID" value="KTC69608.1"/>
    <property type="molecule type" value="Genomic_DNA"/>
</dbReference>
<dbReference type="Gene3D" id="3.40.50.720">
    <property type="entry name" value="NAD(P)-binding Rossmann-like Domain"/>
    <property type="match status" value="1"/>
</dbReference>
<dbReference type="OrthoDB" id="9778690at2"/>
<dbReference type="GO" id="GO:0031177">
    <property type="term" value="F:phosphopantetheine binding"/>
    <property type="evidence" value="ECO:0007669"/>
    <property type="project" value="InterPro"/>
</dbReference>
<dbReference type="UniPathway" id="UPA00094"/>
<comment type="similarity">
    <text evidence="2">Belongs to the short-chain dehydrogenases/reductases (SDR) family.</text>
</comment>
<evidence type="ECO:0000256" key="6">
    <source>
        <dbReference type="ARBA" id="ARBA00054155"/>
    </source>
</evidence>
<dbReference type="PROSITE" id="PS52004">
    <property type="entry name" value="KS3_2"/>
    <property type="match status" value="2"/>
</dbReference>
<dbReference type="Gene3D" id="3.30.70.3290">
    <property type="match status" value="1"/>
</dbReference>